<evidence type="ECO:0000256" key="6">
    <source>
        <dbReference type="ARBA" id="ARBA00030030"/>
    </source>
</evidence>
<dbReference type="PANTHER" id="PTHR13522">
    <property type="entry name" value="U6 SNRNA PHOSPHODIESTERASE 1"/>
    <property type="match status" value="1"/>
</dbReference>
<keyword evidence="4" id="KW-0539">Nucleus</keyword>
<dbReference type="Gene3D" id="3.90.1140.10">
    <property type="entry name" value="Cyclic phosphodiesterase"/>
    <property type="match status" value="1"/>
</dbReference>
<evidence type="ECO:0000313" key="9">
    <source>
        <dbReference type="Proteomes" id="UP001152964"/>
    </source>
</evidence>
<dbReference type="InterPro" id="IPR027521">
    <property type="entry name" value="Usb1"/>
</dbReference>
<dbReference type="PANTHER" id="PTHR13522:SF3">
    <property type="entry name" value="U6 SNRNA PHOSPHODIESTERASE 1"/>
    <property type="match status" value="1"/>
</dbReference>
<name>A0ABN8VJS6_SACEU</name>
<feature type="compositionally biased region" description="Low complexity" evidence="7">
    <location>
        <begin position="9"/>
        <end position="23"/>
    </location>
</feature>
<evidence type="ECO:0000313" key="8">
    <source>
        <dbReference type="EMBL" id="CAI1579711.1"/>
    </source>
</evidence>
<evidence type="ECO:0000256" key="1">
    <source>
        <dbReference type="ARBA" id="ARBA00022722"/>
    </source>
</evidence>
<feature type="compositionally biased region" description="Polar residues" evidence="7">
    <location>
        <begin position="31"/>
        <end position="42"/>
    </location>
</feature>
<evidence type="ECO:0000256" key="5">
    <source>
        <dbReference type="ARBA" id="ARBA00029543"/>
    </source>
</evidence>
<evidence type="ECO:0000256" key="2">
    <source>
        <dbReference type="ARBA" id="ARBA00022801"/>
    </source>
</evidence>
<evidence type="ECO:0000256" key="3">
    <source>
        <dbReference type="ARBA" id="ARBA00023239"/>
    </source>
</evidence>
<gene>
    <name evidence="8" type="primary">U6500L01920</name>
    <name evidence="8" type="ORF">SEUBUCD650_0L01920</name>
</gene>
<feature type="region of interest" description="Disordered" evidence="7">
    <location>
        <begin position="1"/>
        <end position="51"/>
    </location>
</feature>
<keyword evidence="9" id="KW-1185">Reference proteome</keyword>
<organism evidence="8 9">
    <name type="scientific">Saccharomyces eubayanus</name>
    <name type="common">Yeast</name>
    <dbReference type="NCBI Taxonomy" id="1080349"/>
    <lineage>
        <taxon>Eukaryota</taxon>
        <taxon>Fungi</taxon>
        <taxon>Dikarya</taxon>
        <taxon>Ascomycota</taxon>
        <taxon>Saccharomycotina</taxon>
        <taxon>Saccharomycetes</taxon>
        <taxon>Saccharomycetales</taxon>
        <taxon>Saccharomycetaceae</taxon>
        <taxon>Saccharomyces</taxon>
    </lineage>
</organism>
<keyword evidence="1" id="KW-0540">Nuclease</keyword>
<protein>
    <recommendedName>
        <fullName evidence="5">U6 snRNA phosphodiesterase 1</fullName>
    </recommendedName>
    <alternativeName>
        <fullName evidence="6">3'-5' RNA exonuclease USB1</fullName>
    </alternativeName>
</protein>
<accession>A0ABN8VJS6</accession>
<keyword evidence="2" id="KW-0378">Hydrolase</keyword>
<sequence>MEFISADYSSSSSSNSSNSSNSSIDTDSESESGNQAEIQTGPTEKPRRQSEGCIDLPAIPESVISKYHITPNLQKYEQQDMNMTPFWRSFVYCEWRPTPEVRRELQQTIFKYTKTFTEKNSSDLYQLAELSPLFLSNLGAPKPLHISLTRSLLFESEEQRHIFIREIRHGLQNNKFAPFKLEVSPHPKLYISERANALYLGLPISERSSRTRLSSLKPIIENALQKSGIPNYQQLIVAPCSFHISIAIARYPSRATLQRYQQLNEIMGAIMLINNDLTYQPTVLINSIYCDENRQSTKIPFQ</sequence>
<proteinExistence type="predicted"/>
<dbReference type="Proteomes" id="UP001152964">
    <property type="component" value="Chromosome 12"/>
</dbReference>
<evidence type="ECO:0000256" key="4">
    <source>
        <dbReference type="ARBA" id="ARBA00023242"/>
    </source>
</evidence>
<keyword evidence="3" id="KW-0456">Lyase</keyword>
<dbReference type="EMBL" id="OX291502">
    <property type="protein sequence ID" value="CAI1579711.1"/>
    <property type="molecule type" value="Genomic_DNA"/>
</dbReference>
<reference evidence="8" key="1">
    <citation type="submission" date="2022-08" db="EMBL/GenBank/DDBJ databases">
        <authorList>
            <person name="Byrne P K."/>
        </authorList>
    </citation>
    <scope>NUCLEOTIDE SEQUENCE</scope>
    <source>
        <strain evidence="8">UCD650</strain>
    </source>
</reference>
<evidence type="ECO:0000256" key="7">
    <source>
        <dbReference type="SAM" id="MobiDB-lite"/>
    </source>
</evidence>
<dbReference type="Pfam" id="PF09749">
    <property type="entry name" value="HVSL"/>
    <property type="match status" value="1"/>
</dbReference>